<dbReference type="GO" id="GO:0006915">
    <property type="term" value="P:apoptotic process"/>
    <property type="evidence" value="ECO:0007669"/>
    <property type="project" value="UniProtKB-KW"/>
</dbReference>
<organism evidence="3 4">
    <name type="scientific">Amphilophus citrinellus</name>
    <name type="common">Midas cichlid</name>
    <name type="synonym">Cichlasoma citrinellum</name>
    <dbReference type="NCBI Taxonomy" id="61819"/>
    <lineage>
        <taxon>Eukaryota</taxon>
        <taxon>Metazoa</taxon>
        <taxon>Chordata</taxon>
        <taxon>Craniata</taxon>
        <taxon>Vertebrata</taxon>
        <taxon>Euteleostomi</taxon>
        <taxon>Actinopterygii</taxon>
        <taxon>Neopterygii</taxon>
        <taxon>Teleostei</taxon>
        <taxon>Neoteleostei</taxon>
        <taxon>Acanthomorphata</taxon>
        <taxon>Ovalentaria</taxon>
        <taxon>Cichlomorphae</taxon>
        <taxon>Cichliformes</taxon>
        <taxon>Cichlidae</taxon>
        <taxon>New World cichlids</taxon>
        <taxon>Cichlasomatinae</taxon>
        <taxon>Heroini</taxon>
        <taxon>Amphilophus</taxon>
    </lineage>
</organism>
<evidence type="ECO:0000313" key="3">
    <source>
        <dbReference type="Ensembl" id="ENSACIP00000001174.1"/>
    </source>
</evidence>
<feature type="domain" description="DED" evidence="2">
    <location>
        <begin position="18"/>
        <end position="94"/>
    </location>
</feature>
<dbReference type="AlphaFoldDB" id="A0A3Q0QPT1"/>
<evidence type="ECO:0000313" key="4">
    <source>
        <dbReference type="Proteomes" id="UP000261340"/>
    </source>
</evidence>
<dbReference type="Proteomes" id="UP000261340">
    <property type="component" value="Unplaced"/>
</dbReference>
<dbReference type="PANTHER" id="PTHR48169">
    <property type="entry name" value="DED DOMAIN-CONTAINING PROTEIN"/>
    <property type="match status" value="1"/>
</dbReference>
<protein>
    <recommendedName>
        <fullName evidence="2">DED domain-containing protein</fullName>
    </recommendedName>
</protein>
<dbReference type="STRING" id="61819.ENSACIP00000001174"/>
<dbReference type="PANTHER" id="PTHR48169:SF7">
    <property type="entry name" value="CASPASE 10"/>
    <property type="match status" value="1"/>
</dbReference>
<dbReference type="OMA" id="LCTHIHI"/>
<dbReference type="Gene3D" id="1.10.533.10">
    <property type="entry name" value="Death Domain, Fas"/>
    <property type="match status" value="1"/>
</dbReference>
<name>A0A3Q0QPT1_AMPCI</name>
<evidence type="ECO:0000259" key="2">
    <source>
        <dbReference type="PROSITE" id="PS50168"/>
    </source>
</evidence>
<keyword evidence="4" id="KW-1185">Reference proteome</keyword>
<proteinExistence type="predicted"/>
<keyword evidence="1" id="KW-0053">Apoptosis</keyword>
<dbReference type="Pfam" id="PF01335">
    <property type="entry name" value="DED"/>
    <property type="match status" value="1"/>
</dbReference>
<dbReference type="Ensembl" id="ENSACIT00000001226.1">
    <property type="protein sequence ID" value="ENSACIP00000001174.1"/>
    <property type="gene ID" value="ENSACIG00000000997.1"/>
</dbReference>
<sequence>MCIHHSFQNSPDESSSVINNQTLMAISENLDSSEVAELCFLCCDIVSRKHLEEVVDAAGLFLRLSENGLLGNVTFLKQLLCIIHRKDLADLLQTDRRQPEEIDAGFPLSKYRLMLYKIYDDVTTDSLKRIKIQLRSKLSRRELDQCKVRTDTHTFPELYK</sequence>
<dbReference type="GeneTree" id="ENSGT00940000166591"/>
<accession>A0A3Q0QPT1</accession>
<dbReference type="SMART" id="SM00031">
    <property type="entry name" value="DED"/>
    <property type="match status" value="1"/>
</dbReference>
<dbReference type="PROSITE" id="PS50168">
    <property type="entry name" value="DED"/>
    <property type="match status" value="1"/>
</dbReference>
<dbReference type="InterPro" id="IPR001875">
    <property type="entry name" value="DED_dom"/>
</dbReference>
<dbReference type="InterPro" id="IPR011029">
    <property type="entry name" value="DEATH-like_dom_sf"/>
</dbReference>
<reference evidence="3" key="2">
    <citation type="submission" date="2025-09" db="UniProtKB">
        <authorList>
            <consortium name="Ensembl"/>
        </authorList>
    </citation>
    <scope>IDENTIFICATION</scope>
</reference>
<dbReference type="GO" id="GO:0042981">
    <property type="term" value="P:regulation of apoptotic process"/>
    <property type="evidence" value="ECO:0007669"/>
    <property type="project" value="InterPro"/>
</dbReference>
<dbReference type="SUPFAM" id="SSF47986">
    <property type="entry name" value="DEATH domain"/>
    <property type="match status" value="1"/>
</dbReference>
<evidence type="ECO:0000256" key="1">
    <source>
        <dbReference type="ARBA" id="ARBA00022703"/>
    </source>
</evidence>
<reference evidence="3" key="1">
    <citation type="submission" date="2025-08" db="UniProtKB">
        <authorList>
            <consortium name="Ensembl"/>
        </authorList>
    </citation>
    <scope>IDENTIFICATION</scope>
</reference>